<accession>A0A158AEJ6</accession>
<dbReference type="STRING" id="1777141.AWB80_02179"/>
<evidence type="ECO:0000313" key="2">
    <source>
        <dbReference type="Proteomes" id="UP000054911"/>
    </source>
</evidence>
<dbReference type="InterPro" id="IPR031325">
    <property type="entry name" value="RHS_repeat"/>
</dbReference>
<dbReference type="AlphaFoldDB" id="A0A158AEJ6"/>
<organism evidence="1 2">
    <name type="scientific">Caballeronia pedi</name>
    <dbReference type="NCBI Taxonomy" id="1777141"/>
    <lineage>
        <taxon>Bacteria</taxon>
        <taxon>Pseudomonadati</taxon>
        <taxon>Pseudomonadota</taxon>
        <taxon>Betaproteobacteria</taxon>
        <taxon>Burkholderiales</taxon>
        <taxon>Burkholderiaceae</taxon>
        <taxon>Caballeronia</taxon>
    </lineage>
</organism>
<gene>
    <name evidence="1" type="ORF">AWB80_02179</name>
</gene>
<dbReference type="Proteomes" id="UP000054911">
    <property type="component" value="Unassembled WGS sequence"/>
</dbReference>
<name>A0A158AEJ6_9BURK</name>
<dbReference type="EMBL" id="FCOE02000005">
    <property type="protein sequence ID" value="SAK56254.1"/>
    <property type="molecule type" value="Genomic_DNA"/>
</dbReference>
<protein>
    <submittedName>
        <fullName evidence="1">RHS Repeat protein</fullName>
    </submittedName>
</protein>
<dbReference type="Gene3D" id="2.180.10.10">
    <property type="entry name" value="RHS repeat-associated core"/>
    <property type="match status" value="1"/>
</dbReference>
<proteinExistence type="predicted"/>
<reference evidence="1" key="1">
    <citation type="submission" date="2016-01" db="EMBL/GenBank/DDBJ databases">
        <authorList>
            <person name="Peeters C."/>
        </authorList>
    </citation>
    <scope>NUCLEOTIDE SEQUENCE [LARGE SCALE GENOMIC DNA]</scope>
    <source>
        <strain evidence="1">LMG 29323</strain>
    </source>
</reference>
<comment type="caution">
    <text evidence="1">The sequence shown here is derived from an EMBL/GenBank/DDBJ whole genome shotgun (WGS) entry which is preliminary data.</text>
</comment>
<evidence type="ECO:0000313" key="1">
    <source>
        <dbReference type="EMBL" id="SAK56254.1"/>
    </source>
</evidence>
<dbReference type="Pfam" id="PF05593">
    <property type="entry name" value="RHS_repeat"/>
    <property type="match status" value="1"/>
</dbReference>
<sequence length="210" mass="23737">MFRYQYNWAGLVTKQTGSTGQDVDYTYYSHGLVRSIVDNATKTQSLYEYDGDGNRTSEFFTNFGDSYVFAQSRVEYDALNRVISISDNSYQVSYEYDAVGNRRHTTATYTDMVGNHEKKTQDYWYEYDALNRFTVTMGTLSGERASDENDASVHVVVGRAGGEGVQLGYNAAGERVMAVYAKDGRTERYTYDENGYLSTQRRSTMAATPA</sequence>
<keyword evidence="2" id="KW-1185">Reference proteome</keyword>